<name>A0A6J8BL37_MYTCO</name>
<dbReference type="Proteomes" id="UP000507470">
    <property type="component" value="Unassembled WGS sequence"/>
</dbReference>
<dbReference type="EMBL" id="CACVKT020003600">
    <property type="protein sequence ID" value="CAC5384665.1"/>
    <property type="molecule type" value="Genomic_DNA"/>
</dbReference>
<proteinExistence type="predicted"/>
<keyword evidence="2" id="KW-1185">Reference proteome</keyword>
<dbReference type="AlphaFoldDB" id="A0A6J8BL37"/>
<evidence type="ECO:0000313" key="1">
    <source>
        <dbReference type="EMBL" id="CAC5384665.1"/>
    </source>
</evidence>
<reference evidence="1 2" key="1">
    <citation type="submission" date="2020-06" db="EMBL/GenBank/DDBJ databases">
        <authorList>
            <person name="Li R."/>
            <person name="Bekaert M."/>
        </authorList>
    </citation>
    <scope>NUCLEOTIDE SEQUENCE [LARGE SCALE GENOMIC DNA]</scope>
    <source>
        <strain evidence="2">wild</strain>
    </source>
</reference>
<gene>
    <name evidence="1" type="ORF">MCOR_20281</name>
</gene>
<sequence length="180" mass="21468">MGNYISRIILNAFKSEEIKVKIQDLKNIQTQSQSEVEDALHSLHDILKMAANKSLKRKTKSRRNGIKSKPWFDKGLSSMRKELDHKSQMLAKYPKNQIIRGNFFKFRKLYGKKCKLQYIQYKLDIIQKLDNLFEKNPSKYWKLLNKLEYEDENKLSSNSRISADEWFKYFQELNTVSSIY</sequence>
<protein>
    <submittedName>
        <fullName evidence="1">Uncharacterized protein</fullName>
    </submittedName>
</protein>
<organism evidence="1 2">
    <name type="scientific">Mytilus coruscus</name>
    <name type="common">Sea mussel</name>
    <dbReference type="NCBI Taxonomy" id="42192"/>
    <lineage>
        <taxon>Eukaryota</taxon>
        <taxon>Metazoa</taxon>
        <taxon>Spiralia</taxon>
        <taxon>Lophotrochozoa</taxon>
        <taxon>Mollusca</taxon>
        <taxon>Bivalvia</taxon>
        <taxon>Autobranchia</taxon>
        <taxon>Pteriomorphia</taxon>
        <taxon>Mytilida</taxon>
        <taxon>Mytiloidea</taxon>
        <taxon>Mytilidae</taxon>
        <taxon>Mytilinae</taxon>
        <taxon>Mytilus</taxon>
    </lineage>
</organism>
<accession>A0A6J8BL37</accession>
<evidence type="ECO:0000313" key="2">
    <source>
        <dbReference type="Proteomes" id="UP000507470"/>
    </source>
</evidence>